<keyword evidence="3" id="KW-1185">Reference proteome</keyword>
<evidence type="ECO:0000256" key="1">
    <source>
        <dbReference type="SAM" id="MobiDB-lite"/>
    </source>
</evidence>
<dbReference type="AlphaFoldDB" id="A0AAD5G1Y7"/>
<name>A0AAD5G1Y7_AMBAR</name>
<dbReference type="Proteomes" id="UP001206925">
    <property type="component" value="Unassembled WGS sequence"/>
</dbReference>
<dbReference type="EMBL" id="JAMZMK010011897">
    <property type="protein sequence ID" value="KAI7725590.1"/>
    <property type="molecule type" value="Genomic_DNA"/>
</dbReference>
<evidence type="ECO:0000313" key="2">
    <source>
        <dbReference type="EMBL" id="KAI7725590.1"/>
    </source>
</evidence>
<proteinExistence type="predicted"/>
<sequence length="215" mass="22897">MQHASGKKFQDVLEEAFVRPLNVEGEFYIGIPSGVESRLATLTIDRDDLSTLDPKANPLSTILPSSLTLTAISNLIALLNTLDGRCAIVPGANGHFSARALARYYAALVDGGMVPPRHPSSSLPPLGIHPHHPINGKDKNKDNQTDEVETLTTVFANPKVKIHDAFMGTGDYKSLTFPNGPLGLGFYRLLTTDGSLTGFGHAGVGGSTAYCDINN</sequence>
<comment type="caution">
    <text evidence="2">The sequence shown here is derived from an EMBL/GenBank/DDBJ whole genome shotgun (WGS) entry which is preliminary data.</text>
</comment>
<feature type="non-terminal residue" evidence="2">
    <location>
        <position position="1"/>
    </location>
</feature>
<organism evidence="2 3">
    <name type="scientific">Ambrosia artemisiifolia</name>
    <name type="common">Common ragweed</name>
    <dbReference type="NCBI Taxonomy" id="4212"/>
    <lineage>
        <taxon>Eukaryota</taxon>
        <taxon>Viridiplantae</taxon>
        <taxon>Streptophyta</taxon>
        <taxon>Embryophyta</taxon>
        <taxon>Tracheophyta</taxon>
        <taxon>Spermatophyta</taxon>
        <taxon>Magnoliopsida</taxon>
        <taxon>eudicotyledons</taxon>
        <taxon>Gunneridae</taxon>
        <taxon>Pentapetalae</taxon>
        <taxon>asterids</taxon>
        <taxon>campanulids</taxon>
        <taxon>Asterales</taxon>
        <taxon>Asteraceae</taxon>
        <taxon>Asteroideae</taxon>
        <taxon>Heliantheae alliance</taxon>
        <taxon>Heliantheae</taxon>
        <taxon>Ambrosia</taxon>
    </lineage>
</organism>
<dbReference type="Gene3D" id="3.40.710.10">
    <property type="entry name" value="DD-peptidase/beta-lactamase superfamily"/>
    <property type="match status" value="1"/>
</dbReference>
<dbReference type="InterPro" id="IPR052907">
    <property type="entry name" value="Beta-lactamase/esterase"/>
</dbReference>
<dbReference type="PANTHER" id="PTHR43319:SF3">
    <property type="entry name" value="BETA-LACTAMASE-RELATED DOMAIN-CONTAINING PROTEIN"/>
    <property type="match status" value="1"/>
</dbReference>
<feature type="region of interest" description="Disordered" evidence="1">
    <location>
        <begin position="126"/>
        <end position="145"/>
    </location>
</feature>
<gene>
    <name evidence="2" type="ORF">M8C21_019266</name>
</gene>
<accession>A0AAD5G1Y7</accession>
<feature type="compositionally biased region" description="Basic and acidic residues" evidence="1">
    <location>
        <begin position="135"/>
        <end position="144"/>
    </location>
</feature>
<reference evidence="2" key="1">
    <citation type="submission" date="2022-06" db="EMBL/GenBank/DDBJ databases">
        <title>Uncovering the hologenomic basis of an extraordinary plant invasion.</title>
        <authorList>
            <person name="Bieker V.C."/>
            <person name="Martin M.D."/>
            <person name="Gilbert T."/>
            <person name="Hodgins K."/>
            <person name="Battlay P."/>
            <person name="Petersen B."/>
            <person name="Wilson J."/>
        </authorList>
    </citation>
    <scope>NUCLEOTIDE SEQUENCE</scope>
    <source>
        <strain evidence="2">AA19_3_7</strain>
        <tissue evidence="2">Leaf</tissue>
    </source>
</reference>
<protein>
    <submittedName>
        <fullName evidence="2">Uncharacterized protein</fullName>
    </submittedName>
</protein>
<evidence type="ECO:0000313" key="3">
    <source>
        <dbReference type="Proteomes" id="UP001206925"/>
    </source>
</evidence>
<dbReference type="SUPFAM" id="SSF56601">
    <property type="entry name" value="beta-lactamase/transpeptidase-like"/>
    <property type="match status" value="1"/>
</dbReference>
<dbReference type="InterPro" id="IPR012338">
    <property type="entry name" value="Beta-lactam/transpept-like"/>
</dbReference>
<dbReference type="PANTHER" id="PTHR43319">
    <property type="entry name" value="BETA-LACTAMASE-RELATED"/>
    <property type="match status" value="1"/>
</dbReference>